<accession>A0A0A9F4M3</accession>
<reference evidence="1" key="1">
    <citation type="submission" date="2014-09" db="EMBL/GenBank/DDBJ databases">
        <authorList>
            <person name="Magalhaes I.L.F."/>
            <person name="Oliveira U."/>
            <person name="Santos F.R."/>
            <person name="Vidigal T.H.D.A."/>
            <person name="Brescovit A.D."/>
            <person name="Santos A.J."/>
        </authorList>
    </citation>
    <scope>NUCLEOTIDE SEQUENCE</scope>
    <source>
        <tissue evidence="1">Shoot tissue taken approximately 20 cm above the soil surface</tissue>
    </source>
</reference>
<reference evidence="1" key="2">
    <citation type="journal article" date="2015" name="Data Brief">
        <title>Shoot transcriptome of the giant reed, Arundo donax.</title>
        <authorList>
            <person name="Barrero R.A."/>
            <person name="Guerrero F.D."/>
            <person name="Moolhuijzen P."/>
            <person name="Goolsby J.A."/>
            <person name="Tidwell J."/>
            <person name="Bellgard S.E."/>
            <person name="Bellgard M.I."/>
        </authorList>
    </citation>
    <scope>NUCLEOTIDE SEQUENCE</scope>
    <source>
        <tissue evidence="1">Shoot tissue taken approximately 20 cm above the soil surface</tissue>
    </source>
</reference>
<dbReference type="EMBL" id="GBRH01195015">
    <property type="protein sequence ID" value="JAE02881.1"/>
    <property type="molecule type" value="Transcribed_RNA"/>
</dbReference>
<dbReference type="AlphaFoldDB" id="A0A0A9F4M3"/>
<organism evidence="1">
    <name type="scientific">Arundo donax</name>
    <name type="common">Giant reed</name>
    <name type="synonym">Donax arundinaceus</name>
    <dbReference type="NCBI Taxonomy" id="35708"/>
    <lineage>
        <taxon>Eukaryota</taxon>
        <taxon>Viridiplantae</taxon>
        <taxon>Streptophyta</taxon>
        <taxon>Embryophyta</taxon>
        <taxon>Tracheophyta</taxon>
        <taxon>Spermatophyta</taxon>
        <taxon>Magnoliopsida</taxon>
        <taxon>Liliopsida</taxon>
        <taxon>Poales</taxon>
        <taxon>Poaceae</taxon>
        <taxon>PACMAD clade</taxon>
        <taxon>Arundinoideae</taxon>
        <taxon>Arundineae</taxon>
        <taxon>Arundo</taxon>
    </lineage>
</organism>
<name>A0A0A9F4M3_ARUDO</name>
<dbReference type="EMBL" id="GBRH01191767">
    <property type="protein sequence ID" value="JAE06129.1"/>
    <property type="molecule type" value="Transcribed_RNA"/>
</dbReference>
<evidence type="ECO:0000313" key="1">
    <source>
        <dbReference type="EMBL" id="JAE06129.1"/>
    </source>
</evidence>
<proteinExistence type="predicted"/>
<sequence length="30" mass="3664">MSEQQLHEQLEPDMHICQMQMRLRGFEQSC</sequence>
<protein>
    <submittedName>
        <fullName evidence="1">Uncharacterized protein</fullName>
    </submittedName>
</protein>